<protein>
    <submittedName>
        <fullName evidence="1">Uncharacterized protein</fullName>
    </submittedName>
</protein>
<dbReference type="AlphaFoldDB" id="A0A4V1EGT5"/>
<evidence type="ECO:0000313" key="2">
    <source>
        <dbReference type="Proteomes" id="UP000298656"/>
    </source>
</evidence>
<reference evidence="1 2" key="1">
    <citation type="submission" date="2019-05" db="EMBL/GenBank/DDBJ databases">
        <title>Burkholderia sp. DHOD12, isolated from subtropical forest soil.</title>
        <authorList>
            <person name="Gao Z.-H."/>
            <person name="Qiu L.-H."/>
        </authorList>
    </citation>
    <scope>NUCLEOTIDE SEQUENCE [LARGE SCALE GENOMIC DNA]</scope>
    <source>
        <strain evidence="1 2">DHOD12</strain>
    </source>
</reference>
<dbReference type="OrthoDB" id="9009006at2"/>
<accession>A0A4V1EGT5</accession>
<name>A0A4V1EGT5_9BURK</name>
<dbReference type="EMBL" id="CP040077">
    <property type="protein sequence ID" value="QCP47890.1"/>
    <property type="molecule type" value="Genomic_DNA"/>
</dbReference>
<sequence length="125" mass="14259">MTVSELVALRMLNKRLSQAEHWIRYRTARSLFDYHRSGGANTDNTDTTTQEDARTDVSVFCILRESHHDFASDEDNVIATLDGGRLLLTDAHAVHGSWNEVRDLETHPLGDMRFSGYFTNFMPIT</sequence>
<dbReference type="Proteomes" id="UP000298656">
    <property type="component" value="Chromosome 1"/>
</dbReference>
<proteinExistence type="predicted"/>
<gene>
    <name evidence="1" type="ORF">FAZ95_01035</name>
</gene>
<evidence type="ECO:0000313" key="1">
    <source>
        <dbReference type="EMBL" id="QCP47890.1"/>
    </source>
</evidence>
<dbReference type="RefSeq" id="WP_137330732.1">
    <property type="nucleotide sequence ID" value="NZ_CP040077.1"/>
</dbReference>
<dbReference type="KEGG" id="tvl:FAZ95_01035"/>
<organism evidence="1 2">
    <name type="scientific">Trinickia violacea</name>
    <dbReference type="NCBI Taxonomy" id="2571746"/>
    <lineage>
        <taxon>Bacteria</taxon>
        <taxon>Pseudomonadati</taxon>
        <taxon>Pseudomonadota</taxon>
        <taxon>Betaproteobacteria</taxon>
        <taxon>Burkholderiales</taxon>
        <taxon>Burkholderiaceae</taxon>
        <taxon>Trinickia</taxon>
    </lineage>
</organism>
<keyword evidence="2" id="KW-1185">Reference proteome</keyword>